<dbReference type="FunFam" id="3.40.50.720:FF:000026">
    <property type="entry name" value="Glyoxylate/hydroxypyruvate reductase B"/>
    <property type="match status" value="1"/>
</dbReference>
<dbReference type="Pfam" id="PF02826">
    <property type="entry name" value="2-Hacid_dh_C"/>
    <property type="match status" value="1"/>
</dbReference>
<protein>
    <recommendedName>
        <fullName evidence="8">Glyoxylate/hydroxypyruvate reductase B</fullName>
        <ecNumber evidence="6">1.1.1.79</ecNumber>
        <ecNumber evidence="7">1.1.1.81</ecNumber>
    </recommendedName>
</protein>
<evidence type="ECO:0000256" key="4">
    <source>
        <dbReference type="ARBA" id="ARBA00052769"/>
    </source>
</evidence>
<dbReference type="PANTHER" id="PTHR10996">
    <property type="entry name" value="2-HYDROXYACID DEHYDROGENASE-RELATED"/>
    <property type="match status" value="1"/>
</dbReference>
<dbReference type="Pfam" id="PF00389">
    <property type="entry name" value="2-Hacid_dh"/>
    <property type="match status" value="1"/>
</dbReference>
<keyword evidence="1 9" id="KW-0560">Oxidoreductase</keyword>
<dbReference type="EC" id="1.1.1.79" evidence="6"/>
<dbReference type="AlphaFoldDB" id="A0A3M8CR30"/>
<gene>
    <name evidence="12" type="ORF">EDM58_13415</name>
</gene>
<evidence type="ECO:0000259" key="11">
    <source>
        <dbReference type="Pfam" id="PF02826"/>
    </source>
</evidence>
<evidence type="ECO:0000256" key="7">
    <source>
        <dbReference type="ARBA" id="ARBA00066674"/>
    </source>
</evidence>
<dbReference type="GO" id="GO:0051287">
    <property type="term" value="F:NAD binding"/>
    <property type="evidence" value="ECO:0007669"/>
    <property type="project" value="InterPro"/>
</dbReference>
<evidence type="ECO:0000259" key="10">
    <source>
        <dbReference type="Pfam" id="PF00389"/>
    </source>
</evidence>
<feature type="domain" description="D-isomer specific 2-hydroxyacid dehydrogenase catalytic" evidence="10">
    <location>
        <begin position="6"/>
        <end position="317"/>
    </location>
</feature>
<dbReference type="RefSeq" id="WP_023558258.1">
    <property type="nucleotide sequence ID" value="NZ_RHHT01000027.1"/>
</dbReference>
<evidence type="ECO:0000256" key="6">
    <source>
        <dbReference type="ARBA" id="ARBA00066661"/>
    </source>
</evidence>
<dbReference type="Gene3D" id="3.40.50.720">
    <property type="entry name" value="NAD(P)-binding Rossmann-like Domain"/>
    <property type="match status" value="2"/>
</dbReference>
<dbReference type="InterPro" id="IPR050223">
    <property type="entry name" value="D-isomer_2-hydroxyacid_DH"/>
</dbReference>
<dbReference type="InterPro" id="IPR029752">
    <property type="entry name" value="D-isomer_DH_CS1"/>
</dbReference>
<dbReference type="EMBL" id="RHHT01000027">
    <property type="protein sequence ID" value="RNB77999.1"/>
    <property type="molecule type" value="Genomic_DNA"/>
</dbReference>
<dbReference type="PROSITE" id="PS00065">
    <property type="entry name" value="D_2_HYDROXYACID_DH_1"/>
    <property type="match status" value="1"/>
</dbReference>
<organism evidence="12 13">
    <name type="scientific">Brevibacillus panacihumi</name>
    <dbReference type="NCBI Taxonomy" id="497735"/>
    <lineage>
        <taxon>Bacteria</taxon>
        <taxon>Bacillati</taxon>
        <taxon>Bacillota</taxon>
        <taxon>Bacilli</taxon>
        <taxon>Bacillales</taxon>
        <taxon>Paenibacillaceae</taxon>
        <taxon>Brevibacillus</taxon>
    </lineage>
</organism>
<dbReference type="GO" id="GO:0005829">
    <property type="term" value="C:cytosol"/>
    <property type="evidence" value="ECO:0007669"/>
    <property type="project" value="TreeGrafter"/>
</dbReference>
<evidence type="ECO:0000313" key="13">
    <source>
        <dbReference type="Proteomes" id="UP000281915"/>
    </source>
</evidence>
<dbReference type="InterPro" id="IPR006140">
    <property type="entry name" value="D-isomer_DH_NAD-bd"/>
</dbReference>
<dbReference type="SUPFAM" id="SSF51735">
    <property type="entry name" value="NAD(P)-binding Rossmann-fold domains"/>
    <property type="match status" value="1"/>
</dbReference>
<dbReference type="GO" id="GO:0016618">
    <property type="term" value="F:hydroxypyruvate reductase [NAD(P)H] activity"/>
    <property type="evidence" value="ECO:0007669"/>
    <property type="project" value="UniProtKB-EC"/>
</dbReference>
<dbReference type="GO" id="GO:0030267">
    <property type="term" value="F:glyoxylate reductase (NADPH) activity"/>
    <property type="evidence" value="ECO:0007669"/>
    <property type="project" value="UniProtKB-EC"/>
</dbReference>
<evidence type="ECO:0000313" key="12">
    <source>
        <dbReference type="EMBL" id="RNB77999.1"/>
    </source>
</evidence>
<evidence type="ECO:0000256" key="5">
    <source>
        <dbReference type="ARBA" id="ARBA00061278"/>
    </source>
</evidence>
<dbReference type="InterPro" id="IPR006139">
    <property type="entry name" value="D-isomer_2_OHA_DH_cat_dom"/>
</dbReference>
<dbReference type="PANTHER" id="PTHR10996:SF283">
    <property type="entry name" value="GLYOXYLATE_HYDROXYPYRUVATE REDUCTASE B"/>
    <property type="match status" value="1"/>
</dbReference>
<comment type="catalytic activity">
    <reaction evidence="3">
        <text>(R)-glycerate + NADP(+) = 3-hydroxypyruvate + NADPH + H(+)</text>
        <dbReference type="Rhea" id="RHEA:18657"/>
        <dbReference type="ChEBI" id="CHEBI:15378"/>
        <dbReference type="ChEBI" id="CHEBI:16659"/>
        <dbReference type="ChEBI" id="CHEBI:17180"/>
        <dbReference type="ChEBI" id="CHEBI:57783"/>
        <dbReference type="ChEBI" id="CHEBI:58349"/>
        <dbReference type="EC" id="1.1.1.81"/>
    </reaction>
</comment>
<name>A0A3M8CR30_9BACL</name>
<feature type="domain" description="D-isomer specific 2-hydroxyacid dehydrogenase NAD-binding" evidence="11">
    <location>
        <begin position="110"/>
        <end position="288"/>
    </location>
</feature>
<comment type="catalytic activity">
    <reaction evidence="2">
        <text>(R)-glycerate + NAD(+) = 3-hydroxypyruvate + NADH + H(+)</text>
        <dbReference type="Rhea" id="RHEA:17905"/>
        <dbReference type="ChEBI" id="CHEBI:15378"/>
        <dbReference type="ChEBI" id="CHEBI:16659"/>
        <dbReference type="ChEBI" id="CHEBI:17180"/>
        <dbReference type="ChEBI" id="CHEBI:57540"/>
        <dbReference type="ChEBI" id="CHEBI:57945"/>
        <dbReference type="EC" id="1.1.1.81"/>
    </reaction>
</comment>
<dbReference type="InterPro" id="IPR036291">
    <property type="entry name" value="NAD(P)-bd_dom_sf"/>
</dbReference>
<reference evidence="12 13" key="1">
    <citation type="submission" date="2018-10" db="EMBL/GenBank/DDBJ databases">
        <title>Phylogenomics of Brevibacillus.</title>
        <authorList>
            <person name="Dunlap C."/>
        </authorList>
    </citation>
    <scope>NUCLEOTIDE SEQUENCE [LARGE SCALE GENOMIC DNA]</scope>
    <source>
        <strain evidence="12 13">JCM 15085</strain>
    </source>
</reference>
<dbReference type="SUPFAM" id="SSF52283">
    <property type="entry name" value="Formate/glycerate dehydrogenase catalytic domain-like"/>
    <property type="match status" value="1"/>
</dbReference>
<comment type="similarity">
    <text evidence="5">Belongs to the D-isomer specific 2-hydroxyacid dehydrogenase family. GhrB subfamily.</text>
</comment>
<dbReference type="CDD" id="cd05301">
    <property type="entry name" value="GDH"/>
    <property type="match status" value="1"/>
</dbReference>
<accession>A0A3M8CR30</accession>
<dbReference type="EC" id="1.1.1.81" evidence="7"/>
<evidence type="ECO:0000256" key="2">
    <source>
        <dbReference type="ARBA" id="ARBA00051801"/>
    </source>
</evidence>
<dbReference type="Proteomes" id="UP000281915">
    <property type="component" value="Unassembled WGS sequence"/>
</dbReference>
<sequence length="320" mass="34952">MKKPWIVVTRKVANEAIELLESAGEVDVWQEDAPMPRAVFLEKAQRADAILTMLTEKVDEELLAHASHLRIVANMAVGYDNLDVEACKKHGVIATNTPDVLTEATADLTFALLMATARRLTEANRFILAGEWTSWSPSLLAGQSVYGTTLGIIGMGRIGEAVARRANGFGMKILYHNRRPRPEAEAKTGAVHVDLDTLLRESDHVVVLTPLTDETRMLIGEREFSLMKPTAVFVNASRGGTVDENALYQALVTKQIWAAGLDVFSQEPVSPDHPLLRLPNLTALPHIGSATLQARAEMARLAAANIVEVLGGREPLTPLW</sequence>
<evidence type="ECO:0000256" key="9">
    <source>
        <dbReference type="RuleBase" id="RU003719"/>
    </source>
</evidence>
<comment type="catalytic activity">
    <reaction evidence="4">
        <text>glycolate + NADP(+) = glyoxylate + NADPH + H(+)</text>
        <dbReference type="Rhea" id="RHEA:10992"/>
        <dbReference type="ChEBI" id="CHEBI:15378"/>
        <dbReference type="ChEBI" id="CHEBI:29805"/>
        <dbReference type="ChEBI" id="CHEBI:36655"/>
        <dbReference type="ChEBI" id="CHEBI:57783"/>
        <dbReference type="ChEBI" id="CHEBI:58349"/>
        <dbReference type="EC" id="1.1.1.79"/>
    </reaction>
</comment>
<proteinExistence type="inferred from homology"/>
<evidence type="ECO:0000256" key="3">
    <source>
        <dbReference type="ARBA" id="ARBA00052239"/>
    </source>
</evidence>
<evidence type="ECO:0000256" key="1">
    <source>
        <dbReference type="ARBA" id="ARBA00023002"/>
    </source>
</evidence>
<comment type="caution">
    <text evidence="12">The sequence shown here is derived from an EMBL/GenBank/DDBJ whole genome shotgun (WGS) entry which is preliminary data.</text>
</comment>
<evidence type="ECO:0000256" key="8">
    <source>
        <dbReference type="ARBA" id="ARBA00073362"/>
    </source>
</evidence>